<organism evidence="1 2">
    <name type="scientific">Penicillium thymicola</name>
    <dbReference type="NCBI Taxonomy" id="293382"/>
    <lineage>
        <taxon>Eukaryota</taxon>
        <taxon>Fungi</taxon>
        <taxon>Dikarya</taxon>
        <taxon>Ascomycota</taxon>
        <taxon>Pezizomycotina</taxon>
        <taxon>Eurotiomycetes</taxon>
        <taxon>Eurotiomycetidae</taxon>
        <taxon>Eurotiales</taxon>
        <taxon>Aspergillaceae</taxon>
        <taxon>Penicillium</taxon>
    </lineage>
</organism>
<accession>A0AAI9TN70</accession>
<dbReference type="EMBL" id="LACB01000060">
    <property type="protein sequence ID" value="KAJ9490306.1"/>
    <property type="molecule type" value="Genomic_DNA"/>
</dbReference>
<name>A0AAI9TN70_PENTH</name>
<evidence type="ECO:0000313" key="1">
    <source>
        <dbReference type="EMBL" id="KAJ9490306.1"/>
    </source>
</evidence>
<gene>
    <name evidence="1" type="ORF">VN97_g2954</name>
</gene>
<sequence length="92" mass="10717">MTGIRGPTERFQGTFTEDSTIKVLNQRANVMAMDKWRDEYYEGQDLVNIRQARDQIRNLCNEWIVEWKHQPALIPSTTLLDQLHSLDSLVGL</sequence>
<dbReference type="Proteomes" id="UP001227192">
    <property type="component" value="Unassembled WGS sequence"/>
</dbReference>
<keyword evidence="2" id="KW-1185">Reference proteome</keyword>
<reference evidence="1" key="1">
    <citation type="submission" date="2015-06" db="EMBL/GenBank/DDBJ databases">
        <authorList>
            <person name="Nguyen H."/>
        </authorList>
    </citation>
    <scope>NUCLEOTIDE SEQUENCE</scope>
    <source>
        <strain evidence="1">DAOM 180753</strain>
    </source>
</reference>
<reference evidence="1" key="2">
    <citation type="journal article" date="2016" name="Fungal Biol.">
        <title>Ochratoxin A production by Penicillium thymicola.</title>
        <authorList>
            <person name="Nguyen H.D.T."/>
            <person name="McMullin D.R."/>
            <person name="Ponomareva E."/>
            <person name="Riley R."/>
            <person name="Pomraning K.R."/>
            <person name="Baker S.E."/>
            <person name="Seifert K.A."/>
        </authorList>
    </citation>
    <scope>NUCLEOTIDE SEQUENCE</scope>
    <source>
        <strain evidence="1">DAOM 180753</strain>
    </source>
</reference>
<evidence type="ECO:0000313" key="2">
    <source>
        <dbReference type="Proteomes" id="UP001227192"/>
    </source>
</evidence>
<dbReference type="AlphaFoldDB" id="A0AAI9TN70"/>
<protein>
    <submittedName>
        <fullName evidence="1">Uncharacterized protein</fullName>
    </submittedName>
</protein>
<comment type="caution">
    <text evidence="1">The sequence shown here is derived from an EMBL/GenBank/DDBJ whole genome shotgun (WGS) entry which is preliminary data.</text>
</comment>
<proteinExistence type="predicted"/>